<protein>
    <submittedName>
        <fullName evidence="2">Siderophore-interacting protein</fullName>
    </submittedName>
</protein>
<name>A0ABW4AVR2_9ACTN</name>
<dbReference type="Proteomes" id="UP001597183">
    <property type="component" value="Unassembled WGS sequence"/>
</dbReference>
<feature type="domain" description="FAD-binding FR-type" evidence="1">
    <location>
        <begin position="14"/>
        <end position="115"/>
    </location>
</feature>
<dbReference type="InterPro" id="IPR013113">
    <property type="entry name" value="SIP_FAD-bd"/>
</dbReference>
<dbReference type="Gene3D" id="3.40.50.80">
    <property type="entry name" value="Nucleotide-binding domain of ferredoxin-NADP reductase (FNR) module"/>
    <property type="match status" value="1"/>
</dbReference>
<dbReference type="PANTHER" id="PTHR30157">
    <property type="entry name" value="FERRIC REDUCTASE, NADPH-DEPENDENT"/>
    <property type="match status" value="1"/>
</dbReference>
<sequence length="231" mass="24615">MGIASRIKDMAEAALLTEASVTAVDHISADFVRLKLHSPALRTARWTAGTKVQLRLPGDGWTMRTYTPLNWDAAEGRTELLAYRHGHGPASTWCGEVAVGDGIRFMGPRRSIDAPAAGERILFVGDASSVALACAFTTTGAEVTHLFEAAAPALLAEALQTLSLPAEVCATDTLLDRLRALAPTVPVPYRLIVTGNAATVHAVRRDIRDWPAPPPKIVGKAYWAAGRTGLD</sequence>
<evidence type="ECO:0000313" key="2">
    <source>
        <dbReference type="EMBL" id="MFD1374345.1"/>
    </source>
</evidence>
<keyword evidence="3" id="KW-1185">Reference proteome</keyword>
<accession>A0ABW4AVR2</accession>
<dbReference type="Pfam" id="PF08021">
    <property type="entry name" value="FAD_binding_9"/>
    <property type="match status" value="1"/>
</dbReference>
<organism evidence="2 3">
    <name type="scientific">Actinoplanes sichuanensis</name>
    <dbReference type="NCBI Taxonomy" id="512349"/>
    <lineage>
        <taxon>Bacteria</taxon>
        <taxon>Bacillati</taxon>
        <taxon>Actinomycetota</taxon>
        <taxon>Actinomycetes</taxon>
        <taxon>Micromonosporales</taxon>
        <taxon>Micromonosporaceae</taxon>
        <taxon>Actinoplanes</taxon>
    </lineage>
</organism>
<evidence type="ECO:0000313" key="3">
    <source>
        <dbReference type="Proteomes" id="UP001597183"/>
    </source>
</evidence>
<dbReference type="InterPro" id="IPR039261">
    <property type="entry name" value="FNR_nucleotide-bd"/>
</dbReference>
<evidence type="ECO:0000259" key="1">
    <source>
        <dbReference type="PROSITE" id="PS51384"/>
    </source>
</evidence>
<dbReference type="PANTHER" id="PTHR30157:SF0">
    <property type="entry name" value="NADPH-DEPENDENT FERRIC-CHELATE REDUCTASE"/>
    <property type="match status" value="1"/>
</dbReference>
<dbReference type="InterPro" id="IPR017938">
    <property type="entry name" value="Riboflavin_synthase-like_b-brl"/>
</dbReference>
<proteinExistence type="predicted"/>
<dbReference type="Gene3D" id="2.40.30.10">
    <property type="entry name" value="Translation factors"/>
    <property type="match status" value="1"/>
</dbReference>
<dbReference type="EMBL" id="JBHTMK010000081">
    <property type="protein sequence ID" value="MFD1374345.1"/>
    <property type="molecule type" value="Genomic_DNA"/>
</dbReference>
<reference evidence="3" key="1">
    <citation type="journal article" date="2019" name="Int. J. Syst. Evol. Microbiol.">
        <title>The Global Catalogue of Microorganisms (GCM) 10K type strain sequencing project: providing services to taxonomists for standard genome sequencing and annotation.</title>
        <authorList>
            <consortium name="The Broad Institute Genomics Platform"/>
            <consortium name="The Broad Institute Genome Sequencing Center for Infectious Disease"/>
            <person name="Wu L."/>
            <person name="Ma J."/>
        </authorList>
    </citation>
    <scope>NUCLEOTIDE SEQUENCE [LARGE SCALE GENOMIC DNA]</scope>
    <source>
        <strain evidence="3">CCM 7526</strain>
    </source>
</reference>
<dbReference type="InterPro" id="IPR039374">
    <property type="entry name" value="SIP_fam"/>
</dbReference>
<gene>
    <name evidence="2" type="ORF">ACFQ5G_54220</name>
</gene>
<dbReference type="SUPFAM" id="SSF63380">
    <property type="entry name" value="Riboflavin synthase domain-like"/>
    <property type="match status" value="1"/>
</dbReference>
<dbReference type="InterPro" id="IPR017927">
    <property type="entry name" value="FAD-bd_FR_type"/>
</dbReference>
<comment type="caution">
    <text evidence="2">The sequence shown here is derived from an EMBL/GenBank/DDBJ whole genome shotgun (WGS) entry which is preliminary data.</text>
</comment>
<dbReference type="RefSeq" id="WP_317795087.1">
    <property type="nucleotide sequence ID" value="NZ_AP028461.1"/>
</dbReference>
<dbReference type="PROSITE" id="PS51384">
    <property type="entry name" value="FAD_FR"/>
    <property type="match status" value="1"/>
</dbReference>